<protein>
    <submittedName>
        <fullName evidence="5">LuxR C-terminal-related transcriptional regulator</fullName>
    </submittedName>
</protein>
<feature type="domain" description="HTH luxR-type" evidence="4">
    <location>
        <begin position="193"/>
        <end position="258"/>
    </location>
</feature>
<dbReference type="SMART" id="SM00421">
    <property type="entry name" value="HTH_LUXR"/>
    <property type="match status" value="1"/>
</dbReference>
<evidence type="ECO:0000313" key="5">
    <source>
        <dbReference type="EMBL" id="MCV2868941.1"/>
    </source>
</evidence>
<keyword evidence="1" id="KW-0805">Transcription regulation</keyword>
<dbReference type="PRINTS" id="PR00038">
    <property type="entry name" value="HTHLUXR"/>
</dbReference>
<evidence type="ECO:0000256" key="2">
    <source>
        <dbReference type="ARBA" id="ARBA00023125"/>
    </source>
</evidence>
<accession>A0ABT2ZCX7</accession>
<comment type="caution">
    <text evidence="5">The sequence shown here is derived from an EMBL/GenBank/DDBJ whole genome shotgun (WGS) entry which is preliminary data.</text>
</comment>
<proteinExistence type="predicted"/>
<evidence type="ECO:0000313" key="6">
    <source>
        <dbReference type="Proteomes" id="UP001652542"/>
    </source>
</evidence>
<evidence type="ECO:0000259" key="4">
    <source>
        <dbReference type="PROSITE" id="PS50043"/>
    </source>
</evidence>
<dbReference type="PANTHER" id="PTHR44688">
    <property type="entry name" value="DNA-BINDING TRANSCRIPTIONAL ACTIVATOR DEVR_DOSR"/>
    <property type="match status" value="1"/>
</dbReference>
<name>A0ABT2ZCX7_9RHOB</name>
<dbReference type="CDD" id="cd06170">
    <property type="entry name" value="LuxR_C_like"/>
    <property type="match status" value="1"/>
</dbReference>
<dbReference type="PROSITE" id="PS00622">
    <property type="entry name" value="HTH_LUXR_1"/>
    <property type="match status" value="1"/>
</dbReference>
<dbReference type="PANTHER" id="PTHR44688:SF16">
    <property type="entry name" value="DNA-BINDING TRANSCRIPTIONAL ACTIVATOR DEVR_DOSR"/>
    <property type="match status" value="1"/>
</dbReference>
<dbReference type="Pfam" id="PF00196">
    <property type="entry name" value="GerE"/>
    <property type="match status" value="1"/>
</dbReference>
<organism evidence="5 6">
    <name type="scientific">Albidovulum marisflavi</name>
    <dbReference type="NCBI Taxonomy" id="2984159"/>
    <lineage>
        <taxon>Bacteria</taxon>
        <taxon>Pseudomonadati</taxon>
        <taxon>Pseudomonadota</taxon>
        <taxon>Alphaproteobacteria</taxon>
        <taxon>Rhodobacterales</taxon>
        <taxon>Paracoccaceae</taxon>
        <taxon>Albidovulum</taxon>
    </lineage>
</organism>
<dbReference type="InterPro" id="IPR036388">
    <property type="entry name" value="WH-like_DNA-bd_sf"/>
</dbReference>
<evidence type="ECO:0000256" key="1">
    <source>
        <dbReference type="ARBA" id="ARBA00023015"/>
    </source>
</evidence>
<dbReference type="SUPFAM" id="SSF46894">
    <property type="entry name" value="C-terminal effector domain of the bipartite response regulators"/>
    <property type="match status" value="1"/>
</dbReference>
<dbReference type="InterPro" id="IPR000792">
    <property type="entry name" value="Tscrpt_reg_LuxR_C"/>
</dbReference>
<keyword evidence="2" id="KW-0238">DNA-binding</keyword>
<dbReference type="EMBL" id="JAOWKY010000002">
    <property type="protein sequence ID" value="MCV2868941.1"/>
    <property type="molecule type" value="Genomic_DNA"/>
</dbReference>
<dbReference type="InterPro" id="IPR016032">
    <property type="entry name" value="Sig_transdc_resp-reg_C-effctor"/>
</dbReference>
<dbReference type="Gene3D" id="1.10.10.10">
    <property type="entry name" value="Winged helix-like DNA-binding domain superfamily/Winged helix DNA-binding domain"/>
    <property type="match status" value="1"/>
</dbReference>
<sequence>MKDWLEPTGDVIAAIGQTEFPRRLSQALRGIAPFDYTVIFGYRGASRPLDLFDDFPMGKRRIFVEDYQEGPYLLDPFYLASTQPVSGGFYRMRDLAPDRFYQGEYFRNYYIQTGLAEEAGYFVDLPGGAVVVISLMRAQKAFSVKEIRDFRQYWPVISAACRQHWSDIEPSQAKATEAAPESRMQDSVEQAFMNFGEGTLTPRERAVAEYTLKGHSADAVGRILGISPGTVRIHRRNIYAKLRIRSQGELFSRFIETLASEGEGA</sequence>
<dbReference type="Proteomes" id="UP001652542">
    <property type="component" value="Unassembled WGS sequence"/>
</dbReference>
<keyword evidence="6" id="KW-1185">Reference proteome</keyword>
<gene>
    <name evidence="5" type="ORF">OEW28_09895</name>
</gene>
<evidence type="ECO:0000256" key="3">
    <source>
        <dbReference type="ARBA" id="ARBA00023163"/>
    </source>
</evidence>
<keyword evidence="3" id="KW-0804">Transcription</keyword>
<dbReference type="PROSITE" id="PS50043">
    <property type="entry name" value="HTH_LUXR_2"/>
    <property type="match status" value="1"/>
</dbReference>
<dbReference type="RefSeq" id="WP_263734600.1">
    <property type="nucleotide sequence ID" value="NZ_JAOWKY010000002.1"/>
</dbReference>
<reference evidence="5 6" key="1">
    <citation type="submission" date="2022-10" db="EMBL/GenBank/DDBJ databases">
        <title>Defluviimonas sp. nov., isolated from ocean surface water.</title>
        <authorList>
            <person name="He W."/>
            <person name="Wang L."/>
            <person name="Zhang D.-F."/>
        </authorList>
    </citation>
    <scope>NUCLEOTIDE SEQUENCE [LARGE SCALE GENOMIC DNA]</scope>
    <source>
        <strain evidence="5 6">WL0002</strain>
    </source>
</reference>